<evidence type="ECO:0000313" key="3">
    <source>
        <dbReference type="Proteomes" id="UP000299102"/>
    </source>
</evidence>
<organism evidence="2 3">
    <name type="scientific">Eumeta variegata</name>
    <name type="common">Bagworm moth</name>
    <name type="synonym">Eumeta japonica</name>
    <dbReference type="NCBI Taxonomy" id="151549"/>
    <lineage>
        <taxon>Eukaryota</taxon>
        <taxon>Metazoa</taxon>
        <taxon>Ecdysozoa</taxon>
        <taxon>Arthropoda</taxon>
        <taxon>Hexapoda</taxon>
        <taxon>Insecta</taxon>
        <taxon>Pterygota</taxon>
        <taxon>Neoptera</taxon>
        <taxon>Endopterygota</taxon>
        <taxon>Lepidoptera</taxon>
        <taxon>Glossata</taxon>
        <taxon>Ditrysia</taxon>
        <taxon>Tineoidea</taxon>
        <taxon>Psychidae</taxon>
        <taxon>Oiketicinae</taxon>
        <taxon>Eumeta</taxon>
    </lineage>
</organism>
<evidence type="ECO:0000313" key="2">
    <source>
        <dbReference type="EMBL" id="GBP90754.1"/>
    </source>
</evidence>
<protein>
    <submittedName>
        <fullName evidence="2">Uncharacterized protein</fullName>
    </submittedName>
</protein>
<sequence>MNDDYKIKLYCSLCPTLMVITIIVIGDLNRYKRKLYYKIASPYRRHRDVSRYVSLCHLAPPCSCMRPAPPEVTSGVGPIIFDVLGDGSGPRSLQRPADPQDNRVGNDRYICFEIYLKITAKRNCAAVELSCRISHGAFVGPTALVGRKGPLTSYQGTFNLTVFSDNEVFAVPTSNLLAYNLARLLGAGHVDGSTESDSSSHVYESVVSRRTQADLSPRARGRARTPYSIKYAAPPKLRAFRRLKLGST</sequence>
<name>A0A4C1ZUE8_EUMVA</name>
<proteinExistence type="predicted"/>
<keyword evidence="1" id="KW-1133">Transmembrane helix</keyword>
<keyword evidence="3" id="KW-1185">Reference proteome</keyword>
<reference evidence="2 3" key="1">
    <citation type="journal article" date="2019" name="Commun. Biol.">
        <title>The bagworm genome reveals a unique fibroin gene that provides high tensile strength.</title>
        <authorList>
            <person name="Kono N."/>
            <person name="Nakamura H."/>
            <person name="Ohtoshi R."/>
            <person name="Tomita M."/>
            <person name="Numata K."/>
            <person name="Arakawa K."/>
        </authorList>
    </citation>
    <scope>NUCLEOTIDE SEQUENCE [LARGE SCALE GENOMIC DNA]</scope>
</reference>
<feature type="transmembrane region" description="Helical" evidence="1">
    <location>
        <begin position="7"/>
        <end position="28"/>
    </location>
</feature>
<comment type="caution">
    <text evidence="2">The sequence shown here is derived from an EMBL/GenBank/DDBJ whole genome shotgun (WGS) entry which is preliminary data.</text>
</comment>
<keyword evidence="1" id="KW-0812">Transmembrane</keyword>
<accession>A0A4C1ZUE8</accession>
<dbReference type="EMBL" id="BGZK01002110">
    <property type="protein sequence ID" value="GBP90754.1"/>
    <property type="molecule type" value="Genomic_DNA"/>
</dbReference>
<evidence type="ECO:0000256" key="1">
    <source>
        <dbReference type="SAM" id="Phobius"/>
    </source>
</evidence>
<dbReference type="AlphaFoldDB" id="A0A4C1ZUE8"/>
<keyword evidence="1" id="KW-0472">Membrane</keyword>
<dbReference type="Proteomes" id="UP000299102">
    <property type="component" value="Unassembled WGS sequence"/>
</dbReference>
<gene>
    <name evidence="2" type="ORF">EVAR_33159_1</name>
</gene>